<dbReference type="EMBL" id="JADYXP020000019">
    <property type="protein sequence ID" value="KAL0105093.1"/>
    <property type="molecule type" value="Genomic_DNA"/>
</dbReference>
<dbReference type="Proteomes" id="UP001430953">
    <property type="component" value="Unassembled WGS sequence"/>
</dbReference>
<comment type="caution">
    <text evidence="1">The sequence shown here is derived from an EMBL/GenBank/DDBJ whole genome shotgun (WGS) entry which is preliminary data.</text>
</comment>
<protein>
    <submittedName>
        <fullName evidence="1">Uncharacterized protein</fullName>
    </submittedName>
</protein>
<organism evidence="1 2">
    <name type="scientific">Cardiocondyla obscurior</name>
    <dbReference type="NCBI Taxonomy" id="286306"/>
    <lineage>
        <taxon>Eukaryota</taxon>
        <taxon>Metazoa</taxon>
        <taxon>Ecdysozoa</taxon>
        <taxon>Arthropoda</taxon>
        <taxon>Hexapoda</taxon>
        <taxon>Insecta</taxon>
        <taxon>Pterygota</taxon>
        <taxon>Neoptera</taxon>
        <taxon>Endopterygota</taxon>
        <taxon>Hymenoptera</taxon>
        <taxon>Apocrita</taxon>
        <taxon>Aculeata</taxon>
        <taxon>Formicoidea</taxon>
        <taxon>Formicidae</taxon>
        <taxon>Myrmicinae</taxon>
        <taxon>Cardiocondyla</taxon>
    </lineage>
</organism>
<accession>A0AAW2EP55</accession>
<proteinExistence type="predicted"/>
<dbReference type="AlphaFoldDB" id="A0AAW2EP55"/>
<sequence length="80" mass="9165">MQFADAVYLPERAMRRIAYARIKKKSSLPDNSCREGISMIIEASSESERADEKDRKKCVRRGVTPCDVQSRCRRTKKAGK</sequence>
<evidence type="ECO:0000313" key="1">
    <source>
        <dbReference type="EMBL" id="KAL0105093.1"/>
    </source>
</evidence>
<reference evidence="1 2" key="1">
    <citation type="submission" date="2023-03" db="EMBL/GenBank/DDBJ databases">
        <title>High recombination rates correlate with genetic variation in Cardiocondyla obscurior ants.</title>
        <authorList>
            <person name="Errbii M."/>
        </authorList>
    </citation>
    <scope>NUCLEOTIDE SEQUENCE [LARGE SCALE GENOMIC DNA]</scope>
    <source>
        <strain evidence="1">Alpha-2009</strain>
        <tissue evidence="1">Whole body</tissue>
    </source>
</reference>
<keyword evidence="2" id="KW-1185">Reference proteome</keyword>
<gene>
    <name evidence="1" type="ORF">PUN28_016623</name>
</gene>
<name>A0AAW2EP55_9HYME</name>
<evidence type="ECO:0000313" key="2">
    <source>
        <dbReference type="Proteomes" id="UP001430953"/>
    </source>
</evidence>